<accession>A0A383CBU0</accession>
<dbReference type="Pfam" id="PF17289">
    <property type="entry name" value="Terminase_6C"/>
    <property type="match status" value="1"/>
</dbReference>
<proteinExistence type="predicted"/>
<reference evidence="3" key="1">
    <citation type="submission" date="2018-05" db="EMBL/GenBank/DDBJ databases">
        <authorList>
            <person name="Lanie J.A."/>
            <person name="Ng W.-L."/>
            <person name="Kazmierczak K.M."/>
            <person name="Andrzejewski T.M."/>
            <person name="Davidsen T.M."/>
            <person name="Wayne K.J."/>
            <person name="Tettelin H."/>
            <person name="Glass J.I."/>
            <person name="Rusch D."/>
            <person name="Podicherti R."/>
            <person name="Tsui H.-C.T."/>
            <person name="Winkler M.E."/>
        </authorList>
    </citation>
    <scope>NUCLEOTIDE SEQUENCE</scope>
</reference>
<dbReference type="EMBL" id="UINC01207499">
    <property type="protein sequence ID" value="SVE29604.1"/>
    <property type="molecule type" value="Genomic_DNA"/>
</dbReference>
<feature type="domain" description="Terminase large subunit gp17-like C-terminal" evidence="2">
    <location>
        <begin position="10"/>
        <end position="151"/>
    </location>
</feature>
<organism evidence="3">
    <name type="scientific">marine metagenome</name>
    <dbReference type="NCBI Taxonomy" id="408172"/>
    <lineage>
        <taxon>unclassified sequences</taxon>
        <taxon>metagenomes</taxon>
        <taxon>ecological metagenomes</taxon>
    </lineage>
</organism>
<gene>
    <name evidence="3" type="ORF">METZ01_LOCUS482458</name>
</gene>
<sequence>NDDYVFQGGESYQVVAKYRDNKISPLLYPTVIEKVGKDYNDAYVLIEVNDIGGQVADTLYQDLEYENMISSTIKGRAGQVLNAGFGKGTEMGIKTTAQVKRIGCRVLKTLIEEDKLLIIDFQTIAELTCFAVKGKSYQATEGSHDDLVMTLVLFAWVTNQRYFKDLMDQDLRLKLHAERIREIEEDVTPFGFIHTGLETETFVDTDGQLWEVVS</sequence>
<evidence type="ECO:0000256" key="1">
    <source>
        <dbReference type="ARBA" id="ARBA00022612"/>
    </source>
</evidence>
<dbReference type="AlphaFoldDB" id="A0A383CBU0"/>
<keyword evidence="1" id="KW-1188">Viral release from host cell</keyword>
<evidence type="ECO:0000313" key="3">
    <source>
        <dbReference type="EMBL" id="SVE29604.1"/>
    </source>
</evidence>
<dbReference type="Gene3D" id="3.30.420.240">
    <property type="match status" value="1"/>
</dbReference>
<feature type="non-terminal residue" evidence="3">
    <location>
        <position position="1"/>
    </location>
</feature>
<evidence type="ECO:0000259" key="2">
    <source>
        <dbReference type="Pfam" id="PF17289"/>
    </source>
</evidence>
<protein>
    <recommendedName>
        <fullName evidence="2">Terminase large subunit gp17-like C-terminal domain-containing protein</fullName>
    </recommendedName>
</protein>
<dbReference type="InterPro" id="IPR035421">
    <property type="entry name" value="Terminase_6C"/>
</dbReference>
<name>A0A383CBU0_9ZZZZ</name>